<dbReference type="OrthoDB" id="411017at2759"/>
<name>A0A9P7FXG7_9AGAR</name>
<feature type="region of interest" description="Disordered" evidence="2">
    <location>
        <begin position="58"/>
        <end position="79"/>
    </location>
</feature>
<feature type="coiled-coil region" evidence="1">
    <location>
        <begin position="94"/>
        <end position="124"/>
    </location>
</feature>
<keyword evidence="1" id="KW-0175">Coiled coil</keyword>
<reference evidence="3" key="1">
    <citation type="submission" date="2021-02" db="EMBL/GenBank/DDBJ databases">
        <authorList>
            <person name="Nieuwenhuis M."/>
            <person name="Van De Peppel L.J.J."/>
        </authorList>
    </citation>
    <scope>NUCLEOTIDE SEQUENCE</scope>
    <source>
        <strain evidence="3">D49</strain>
    </source>
</reference>
<evidence type="ECO:0000256" key="1">
    <source>
        <dbReference type="SAM" id="Coils"/>
    </source>
</evidence>
<dbReference type="EMBL" id="JABCKI010005865">
    <property type="protein sequence ID" value="KAG5637060.1"/>
    <property type="molecule type" value="Genomic_DNA"/>
</dbReference>
<feature type="compositionally biased region" description="Low complexity" evidence="2">
    <location>
        <begin position="69"/>
        <end position="78"/>
    </location>
</feature>
<evidence type="ECO:0000256" key="2">
    <source>
        <dbReference type="SAM" id="MobiDB-lite"/>
    </source>
</evidence>
<sequence>MVISRPRVTLRVQFDLDFQVALPSAAMSSISFPAEQPGSSNENGFYSSSFDASASFHMNPLSAHPPRTPRSSIISPGPAGHVYSQTIYEPKGEIEALAAEKEYVEEEEEEEQESESKIEGIRVRKEEVWRDLFLTSNGRDKAFVRPKR</sequence>
<protein>
    <submittedName>
        <fullName evidence="3">Uncharacterized protein</fullName>
    </submittedName>
</protein>
<dbReference type="Proteomes" id="UP000717328">
    <property type="component" value="Unassembled WGS sequence"/>
</dbReference>
<proteinExistence type="predicted"/>
<organism evidence="3 4">
    <name type="scientific">Sphagnurus paluster</name>
    <dbReference type="NCBI Taxonomy" id="117069"/>
    <lineage>
        <taxon>Eukaryota</taxon>
        <taxon>Fungi</taxon>
        <taxon>Dikarya</taxon>
        <taxon>Basidiomycota</taxon>
        <taxon>Agaricomycotina</taxon>
        <taxon>Agaricomycetes</taxon>
        <taxon>Agaricomycetidae</taxon>
        <taxon>Agaricales</taxon>
        <taxon>Tricholomatineae</taxon>
        <taxon>Lyophyllaceae</taxon>
        <taxon>Sphagnurus</taxon>
    </lineage>
</organism>
<comment type="caution">
    <text evidence="3">The sequence shown here is derived from an EMBL/GenBank/DDBJ whole genome shotgun (WGS) entry which is preliminary data.</text>
</comment>
<keyword evidence="4" id="KW-1185">Reference proteome</keyword>
<dbReference type="AlphaFoldDB" id="A0A9P7FXG7"/>
<accession>A0A9P7FXG7</accession>
<evidence type="ECO:0000313" key="3">
    <source>
        <dbReference type="EMBL" id="KAG5637060.1"/>
    </source>
</evidence>
<reference evidence="3" key="2">
    <citation type="submission" date="2021-10" db="EMBL/GenBank/DDBJ databases">
        <title>Phylogenomics reveals ancestral predisposition of the termite-cultivated fungus Termitomyces towards a domesticated lifestyle.</title>
        <authorList>
            <person name="Auxier B."/>
            <person name="Grum-Grzhimaylo A."/>
            <person name="Cardenas M.E."/>
            <person name="Lodge J.D."/>
            <person name="Laessoe T."/>
            <person name="Pedersen O."/>
            <person name="Smith M.E."/>
            <person name="Kuyper T.W."/>
            <person name="Franco-Molano E.A."/>
            <person name="Baroni T.J."/>
            <person name="Aanen D.K."/>
        </authorList>
    </citation>
    <scope>NUCLEOTIDE SEQUENCE</scope>
    <source>
        <strain evidence="3">D49</strain>
    </source>
</reference>
<evidence type="ECO:0000313" key="4">
    <source>
        <dbReference type="Proteomes" id="UP000717328"/>
    </source>
</evidence>
<gene>
    <name evidence="3" type="ORF">H0H81_005972</name>
</gene>